<dbReference type="NCBIfam" id="TIGR00231">
    <property type="entry name" value="small_GTP"/>
    <property type="match status" value="1"/>
</dbReference>
<dbReference type="FunCoup" id="A7AMF5">
    <property type="interactions" value="329"/>
</dbReference>
<dbReference type="SMART" id="SM00173">
    <property type="entry name" value="RAS"/>
    <property type="match status" value="1"/>
</dbReference>
<evidence type="ECO:0000313" key="6">
    <source>
        <dbReference type="EMBL" id="EDO07739.1"/>
    </source>
</evidence>
<dbReference type="KEGG" id="bbo:BBOV_III001720"/>
<dbReference type="CDD" id="cd01862">
    <property type="entry name" value="Rab7"/>
    <property type="match status" value="1"/>
</dbReference>
<dbReference type="OMA" id="TSWKDEF"/>
<keyword evidence="2" id="KW-0547">Nucleotide-binding</keyword>
<keyword evidence="5" id="KW-0636">Prenylation</keyword>
<sequence>MPTQPTLGSILPIVYFISMARKRPILKIIILGDSGVGKTSLMNQFINKRFTNQYRATIGADFSTQEVTVDDKVVTLQIWDTAGQERFQSLGKAFYRGADCCMLVYDTTNQKTFESIESWKSEFLIQVEPKDPESFPFALIGNKVDDVANRKVSANKATNWCKANNDIPHFETSAKTAQNVAAAFMEIAKKAVMRDTQDDEIYIPDTLLLDQRHVQHTGNNCSRGVGSILGCDG</sequence>
<dbReference type="eggNOG" id="KOG0394">
    <property type="taxonomic scope" value="Eukaryota"/>
</dbReference>
<evidence type="ECO:0000313" key="7">
    <source>
        <dbReference type="Proteomes" id="UP000002173"/>
    </source>
</evidence>
<dbReference type="PANTHER" id="PTHR47981:SF20">
    <property type="entry name" value="RAS-RELATED PROTEIN RAB-7A"/>
    <property type="match status" value="1"/>
</dbReference>
<gene>
    <name evidence="6" type="ORF">BBOV_III001720</name>
</gene>
<dbReference type="Gene3D" id="3.40.50.300">
    <property type="entry name" value="P-loop containing nucleotide triphosphate hydrolases"/>
    <property type="match status" value="1"/>
</dbReference>
<dbReference type="SUPFAM" id="SSF52540">
    <property type="entry name" value="P-loop containing nucleoside triphosphate hydrolases"/>
    <property type="match status" value="1"/>
</dbReference>
<dbReference type="SMART" id="SM00175">
    <property type="entry name" value="RAB"/>
    <property type="match status" value="1"/>
</dbReference>
<dbReference type="InterPro" id="IPR001806">
    <property type="entry name" value="Small_GTPase"/>
</dbReference>
<comment type="similarity">
    <text evidence="1">Belongs to the small GTPase superfamily. Rab family.</text>
</comment>
<comment type="caution">
    <text evidence="6">The sequence shown here is derived from an EMBL/GenBank/DDBJ whole genome shotgun (WGS) entry which is preliminary data.</text>
</comment>
<dbReference type="SMART" id="SM00174">
    <property type="entry name" value="RHO"/>
    <property type="match status" value="1"/>
</dbReference>
<keyword evidence="4" id="KW-0449">Lipoprotein</keyword>
<protein>
    <submittedName>
        <fullName evidence="6">Rab7</fullName>
    </submittedName>
</protein>
<accession>A7AMF5</accession>
<dbReference type="SMART" id="SM00176">
    <property type="entry name" value="RAN"/>
    <property type="match status" value="1"/>
</dbReference>
<dbReference type="Pfam" id="PF00071">
    <property type="entry name" value="Ras"/>
    <property type="match status" value="1"/>
</dbReference>
<dbReference type="GeneID" id="5479552"/>
<evidence type="ECO:0000256" key="4">
    <source>
        <dbReference type="ARBA" id="ARBA00023288"/>
    </source>
</evidence>
<reference evidence="6 7" key="1">
    <citation type="journal article" date="2007" name="PLoS Pathog.">
        <title>Genome sequence of Babesia bovis and comparative analysis of apicomplexan hemoprotozoa.</title>
        <authorList>
            <person name="Brayton K.A."/>
            <person name="Lau A.O.T."/>
            <person name="Herndon D.R."/>
            <person name="Hannick L."/>
            <person name="Kappmeyer L.S."/>
            <person name="Berens S.J."/>
            <person name="Bidwell S.L."/>
            <person name="Brown W.C."/>
            <person name="Crabtree J."/>
            <person name="Fadrosh D."/>
            <person name="Feldblum T."/>
            <person name="Forberger H.A."/>
            <person name="Haas B.J."/>
            <person name="Howell J.M."/>
            <person name="Khouri H."/>
            <person name="Koo H."/>
            <person name="Mann D.J."/>
            <person name="Norimine J."/>
            <person name="Paulsen I.T."/>
            <person name="Radune D."/>
            <person name="Ren Q."/>
            <person name="Smith R.K. Jr."/>
            <person name="Suarez C.E."/>
            <person name="White O."/>
            <person name="Wortman J.R."/>
            <person name="Knowles D.P. Jr."/>
            <person name="McElwain T.F."/>
            <person name="Nene V.M."/>
        </authorList>
    </citation>
    <scope>NUCLEOTIDE SEQUENCE [LARGE SCALE GENOMIC DNA]</scope>
    <source>
        <strain evidence="6">T2Bo</strain>
    </source>
</reference>
<proteinExistence type="inferred from homology"/>
<dbReference type="InParanoid" id="A7AMF5"/>
<name>A7AMF5_BABBO</name>
<keyword evidence="3" id="KW-0342">GTP-binding</keyword>
<evidence type="ECO:0000256" key="2">
    <source>
        <dbReference type="ARBA" id="ARBA00022741"/>
    </source>
</evidence>
<keyword evidence="7" id="KW-1185">Reference proteome</keyword>
<dbReference type="STRING" id="5865.A7AMF5"/>
<dbReference type="PROSITE" id="PS51421">
    <property type="entry name" value="RAS"/>
    <property type="match status" value="1"/>
</dbReference>
<dbReference type="PRINTS" id="PR00449">
    <property type="entry name" value="RASTRNSFRMNG"/>
</dbReference>
<evidence type="ECO:0000256" key="1">
    <source>
        <dbReference type="ARBA" id="ARBA00006270"/>
    </source>
</evidence>
<dbReference type="PROSITE" id="PS51419">
    <property type="entry name" value="RAB"/>
    <property type="match status" value="1"/>
</dbReference>
<evidence type="ECO:0000256" key="3">
    <source>
        <dbReference type="ARBA" id="ARBA00023134"/>
    </source>
</evidence>
<organism evidence="6 7">
    <name type="scientific">Babesia bovis</name>
    <dbReference type="NCBI Taxonomy" id="5865"/>
    <lineage>
        <taxon>Eukaryota</taxon>
        <taxon>Sar</taxon>
        <taxon>Alveolata</taxon>
        <taxon>Apicomplexa</taxon>
        <taxon>Aconoidasida</taxon>
        <taxon>Piroplasmida</taxon>
        <taxon>Babesiidae</taxon>
        <taxon>Babesia</taxon>
    </lineage>
</organism>
<dbReference type="PROSITE" id="PS51420">
    <property type="entry name" value="RHO"/>
    <property type="match status" value="1"/>
</dbReference>
<dbReference type="GO" id="GO:0003924">
    <property type="term" value="F:GTPase activity"/>
    <property type="evidence" value="ECO:0007669"/>
    <property type="project" value="InterPro"/>
</dbReference>
<dbReference type="EMBL" id="AAXT01000001">
    <property type="protein sequence ID" value="EDO07739.1"/>
    <property type="molecule type" value="Genomic_DNA"/>
</dbReference>
<evidence type="ECO:0000256" key="5">
    <source>
        <dbReference type="ARBA" id="ARBA00023289"/>
    </source>
</evidence>
<dbReference type="GO" id="GO:0005525">
    <property type="term" value="F:GTP binding"/>
    <property type="evidence" value="ECO:0007669"/>
    <property type="project" value="UniProtKB-KW"/>
</dbReference>
<dbReference type="InterPro" id="IPR005225">
    <property type="entry name" value="Small_GTP-bd"/>
</dbReference>
<dbReference type="PANTHER" id="PTHR47981">
    <property type="entry name" value="RAB FAMILY"/>
    <property type="match status" value="1"/>
</dbReference>
<dbReference type="AlphaFoldDB" id="A7AMF5"/>
<dbReference type="Proteomes" id="UP000002173">
    <property type="component" value="Chromosome 3"/>
</dbReference>
<dbReference type="VEuPathDB" id="PiroplasmaDB:BBOV_III001720"/>
<dbReference type="FunFam" id="3.40.50.300:FF:000086">
    <property type="entry name" value="Ras-related small GTPase"/>
    <property type="match status" value="1"/>
</dbReference>
<dbReference type="InterPro" id="IPR027417">
    <property type="entry name" value="P-loop_NTPase"/>
</dbReference>